<feature type="domain" description="CNH" evidence="5">
    <location>
        <begin position="950"/>
        <end position="1300"/>
    </location>
</feature>
<feature type="region of interest" description="Disordered" evidence="3">
    <location>
        <begin position="1046"/>
        <end position="1068"/>
    </location>
</feature>
<dbReference type="Pfam" id="PF15405">
    <property type="entry name" value="PH_5"/>
    <property type="match status" value="1"/>
</dbReference>
<dbReference type="GO" id="GO:0005085">
    <property type="term" value="F:guanyl-nucleotide exchange factor activity"/>
    <property type="evidence" value="ECO:0007669"/>
    <property type="project" value="UniProtKB-KW"/>
</dbReference>
<keyword evidence="2" id="KW-0344">Guanine-nucleotide releasing factor</keyword>
<feature type="compositionally biased region" description="Polar residues" evidence="3">
    <location>
        <begin position="25"/>
        <end position="55"/>
    </location>
</feature>
<dbReference type="Pfam" id="PF00780">
    <property type="entry name" value="CNH"/>
    <property type="match status" value="1"/>
</dbReference>
<evidence type="ECO:0000313" key="6">
    <source>
        <dbReference type="EMBL" id="ORZ09187.1"/>
    </source>
</evidence>
<dbReference type="InterPro" id="IPR000591">
    <property type="entry name" value="DEP_dom"/>
</dbReference>
<name>A0A1X2I4Q5_9FUNG</name>
<feature type="region of interest" description="Disordered" evidence="3">
    <location>
        <begin position="20"/>
        <end position="69"/>
    </location>
</feature>
<organism evidence="6 7">
    <name type="scientific">Absidia repens</name>
    <dbReference type="NCBI Taxonomy" id="90262"/>
    <lineage>
        <taxon>Eukaryota</taxon>
        <taxon>Fungi</taxon>
        <taxon>Fungi incertae sedis</taxon>
        <taxon>Mucoromycota</taxon>
        <taxon>Mucoromycotina</taxon>
        <taxon>Mucoromycetes</taxon>
        <taxon>Mucorales</taxon>
        <taxon>Cunninghamellaceae</taxon>
        <taxon>Absidia</taxon>
    </lineage>
</organism>
<dbReference type="PANTHER" id="PTHR46572:SF2">
    <property type="entry name" value="RHO1 GDP-GTP EXCHANGE PROTEIN 1-RELATED"/>
    <property type="match status" value="1"/>
</dbReference>
<proteinExistence type="predicted"/>
<dbReference type="InterPro" id="IPR035899">
    <property type="entry name" value="DBL_dom_sf"/>
</dbReference>
<dbReference type="OrthoDB" id="2272012at2759"/>
<evidence type="ECO:0000259" key="4">
    <source>
        <dbReference type="PROSITE" id="PS50010"/>
    </source>
</evidence>
<dbReference type="SMART" id="SM00036">
    <property type="entry name" value="CNH"/>
    <property type="match status" value="1"/>
</dbReference>
<feature type="region of interest" description="Disordered" evidence="3">
    <location>
        <begin position="454"/>
        <end position="477"/>
    </location>
</feature>
<evidence type="ECO:0000256" key="3">
    <source>
        <dbReference type="SAM" id="MobiDB-lite"/>
    </source>
</evidence>
<dbReference type="SUPFAM" id="SSF46785">
    <property type="entry name" value="Winged helix' DNA-binding domain"/>
    <property type="match status" value="1"/>
</dbReference>
<dbReference type="Gene3D" id="2.30.29.30">
    <property type="entry name" value="Pleckstrin-homology domain (PH domain)/Phosphotyrosine-binding domain (PTB)"/>
    <property type="match status" value="1"/>
</dbReference>
<dbReference type="Pfam" id="PF00610">
    <property type="entry name" value="DEP"/>
    <property type="match status" value="1"/>
</dbReference>
<dbReference type="EMBL" id="MCGE01000028">
    <property type="protein sequence ID" value="ORZ09187.1"/>
    <property type="molecule type" value="Genomic_DNA"/>
</dbReference>
<dbReference type="SMART" id="SM00325">
    <property type="entry name" value="RhoGEF"/>
    <property type="match status" value="1"/>
</dbReference>
<dbReference type="InterPro" id="IPR011993">
    <property type="entry name" value="PH-like_dom_sf"/>
</dbReference>
<dbReference type="Proteomes" id="UP000193560">
    <property type="component" value="Unassembled WGS sequence"/>
</dbReference>
<feature type="compositionally biased region" description="Polar residues" evidence="3">
    <location>
        <begin position="160"/>
        <end position="211"/>
    </location>
</feature>
<dbReference type="InterPro" id="IPR001180">
    <property type="entry name" value="CNH_dom"/>
</dbReference>
<dbReference type="InterPro" id="IPR052233">
    <property type="entry name" value="Rho-type_GEFs"/>
</dbReference>
<dbReference type="PROSITE" id="PS50219">
    <property type="entry name" value="CNH"/>
    <property type="match status" value="1"/>
</dbReference>
<dbReference type="SMART" id="SM00049">
    <property type="entry name" value="DEP"/>
    <property type="match status" value="1"/>
</dbReference>
<feature type="domain" description="DH" evidence="4">
    <location>
        <begin position="558"/>
        <end position="746"/>
    </location>
</feature>
<evidence type="ECO:0000259" key="5">
    <source>
        <dbReference type="PROSITE" id="PS50219"/>
    </source>
</evidence>
<evidence type="ECO:0000256" key="2">
    <source>
        <dbReference type="ARBA" id="ARBA00022658"/>
    </source>
</evidence>
<dbReference type="InterPro" id="IPR036390">
    <property type="entry name" value="WH_DNA-bd_sf"/>
</dbReference>
<dbReference type="Gene3D" id="1.20.900.10">
    <property type="entry name" value="Dbl homology (DH) domain"/>
    <property type="match status" value="1"/>
</dbReference>
<dbReference type="InterPro" id="IPR000219">
    <property type="entry name" value="DH_dom"/>
</dbReference>
<reference evidence="6 7" key="1">
    <citation type="submission" date="2016-07" db="EMBL/GenBank/DDBJ databases">
        <title>Pervasive Adenine N6-methylation of Active Genes in Fungi.</title>
        <authorList>
            <consortium name="DOE Joint Genome Institute"/>
            <person name="Mondo S.J."/>
            <person name="Dannebaum R.O."/>
            <person name="Kuo R.C."/>
            <person name="Labutti K."/>
            <person name="Haridas S."/>
            <person name="Kuo A."/>
            <person name="Salamov A."/>
            <person name="Ahrendt S.R."/>
            <person name="Lipzen A."/>
            <person name="Sullivan W."/>
            <person name="Andreopoulos W.B."/>
            <person name="Clum A."/>
            <person name="Lindquist E."/>
            <person name="Daum C."/>
            <person name="Ramamoorthy G.K."/>
            <person name="Gryganskyi A."/>
            <person name="Culley D."/>
            <person name="Magnuson J.K."/>
            <person name="James T.Y."/>
            <person name="O'Malley M.A."/>
            <person name="Stajich J.E."/>
            <person name="Spatafora J.W."/>
            <person name="Visel A."/>
            <person name="Grigoriev I.V."/>
        </authorList>
    </citation>
    <scope>NUCLEOTIDE SEQUENCE [LARGE SCALE GENOMIC DNA]</scope>
    <source>
        <strain evidence="6 7">NRRL 1336</strain>
    </source>
</reference>
<gene>
    <name evidence="6" type="ORF">BCR42DRAFT_495059</name>
</gene>
<evidence type="ECO:0000313" key="7">
    <source>
        <dbReference type="Proteomes" id="UP000193560"/>
    </source>
</evidence>
<dbReference type="SUPFAM" id="SSF48065">
    <property type="entry name" value="DBL homology domain (DH-domain)"/>
    <property type="match status" value="1"/>
</dbReference>
<feature type="compositionally biased region" description="Low complexity" evidence="3">
    <location>
        <begin position="1050"/>
        <end position="1063"/>
    </location>
</feature>
<dbReference type="PROSITE" id="PS50010">
    <property type="entry name" value="DH_2"/>
    <property type="match status" value="1"/>
</dbReference>
<dbReference type="STRING" id="90262.A0A1X2I4Q5"/>
<dbReference type="SUPFAM" id="SSF50729">
    <property type="entry name" value="PH domain-like"/>
    <property type="match status" value="1"/>
</dbReference>
<dbReference type="PANTHER" id="PTHR46572">
    <property type="entry name" value="RHO1 GDP-GTP EXCHANGE PROTEIN 1-RELATED"/>
    <property type="match status" value="1"/>
</dbReference>
<dbReference type="InterPro" id="IPR041675">
    <property type="entry name" value="PH_5"/>
</dbReference>
<protein>
    <submittedName>
        <fullName evidence="6">CNH domain-domain-containing protein</fullName>
    </submittedName>
</protein>
<accession>A0A1X2I4Q5</accession>
<feature type="region of interest" description="Disordered" evidence="3">
    <location>
        <begin position="125"/>
        <end position="231"/>
    </location>
</feature>
<feature type="compositionally biased region" description="Polar residues" evidence="3">
    <location>
        <begin position="125"/>
        <end position="140"/>
    </location>
</feature>
<dbReference type="Pfam" id="PF00621">
    <property type="entry name" value="RhoGEF"/>
    <property type="match status" value="1"/>
</dbReference>
<sequence>MTTQATRLTPSASIREQYYRKHGIQQRSTASSGHSISTTSTAVEPPQHKSNNNSDYPLRDEGDDDDFLLDHRPEGAIAFASLKVPGCSNIHADDTSLHSRHTDYEDTDDDTATRSIISLQTMDSLRVGNNNNDSGHSTFASSSYGGGGSGVDANVGYPSSHLQPSETQQSNSSSHNFLRRQQSTQTLFASSSTMEPSILVSKSPNNNSNGDNSEEKYPLQQSPSSDKTSLLSRLSKTTAPMRARLSAMSRTSNYLKSEMVASLSIPLRRSAESVYNLPTSTALRITSRRSQGERAQSFSFEKSVRPSREMITSPCHSTSTSSKDNQLAIYPAMLSEVAFAFKERVTVGTKIKDSIKYKDTFDGVEAVDKLTFLTKTKDRNLALLMGRALDAQKFFHDVNYENRLRDSRQELYQFTEHFNVRHSQLPTAANDGKSQQKQQQQLLLLQQQQSDYAATGEDDEASEINYPTDHSQKVNDSNHPNGVFTLLSNCYSPTCTREKLCYSVFCPRRLEQQARSSSHGKFVHRSPSKSSLIEKKDRLWTTTVPKHVVDKLTKEDRKRQENIFEFIYTEKDFVDDLVYLKMHWIQPLLTDDIIHPPERRQGLVRDIFWNIMEVYEANSKFVEALQKRQKRSPVVHQVGDIVLEYVAHFTPFVQYGAHQIVGKSTFETEKSTNSEFASFVQATERLPVSRKLELNAYLTKPTTRLGRYTLLLREILKHTSKDHPDQQTIPKAMKIIGEHLTNVNHETGKTENRFNLQLLAEKLQDSSYSAEIDLDLLNENRQIIMKGPLKRKGAGSESLALQVYLLDHYLIITKQKFVGDVEQVKLYRKPIPIGLLAISLPDQTKRASVILPYGQHKTNDSTSSIDLTVLSNAANNSSASSSPATGTKSGYPVSFVHLGRHGASPTTLYASTFTSRRQWVDKIESYRYSVMEKQKVFEVMPINNDFFNGFNKVNCAATIGDSIIIGSDQGVYLTSGGKHHKKVTRLLAMEKVSQIDILENKFILVLADKTLFTYAMDSLLNNDDDNGMDEDDDIIGGDRHLRKITTKSPSTNSTVDGNTTTTTHSRRGRKISSHVSFFKVGKVMDKSEGQSGAVERSLVCYVRYNAMTSTIRALEVHDSSTTKNKKKKQQSIRRKTRQLGTLLRHQHEGLRVFKDLYIPGEATSIQYFKNVLCIGSAKGFQMVDVGSAGVLSVLDPSDVNHTIMASRYDLRPISMFRHPNTDILLCYNDLAFYIDKKGRRVRPDWVMQWEGHPAAFAFRYPYLVAFDSSFIEIRDINSGDIVQVIPGNNIRCLKPDPLEAIHCVMEDGVSGNELVFQLKFIEK</sequence>
<dbReference type="CDD" id="cd00160">
    <property type="entry name" value="RhoGEF"/>
    <property type="match status" value="1"/>
</dbReference>
<dbReference type="Gene3D" id="1.10.10.10">
    <property type="entry name" value="Winged helix-like DNA-binding domain superfamily/Winged helix DNA-binding domain"/>
    <property type="match status" value="1"/>
</dbReference>
<dbReference type="GO" id="GO:0035556">
    <property type="term" value="P:intracellular signal transduction"/>
    <property type="evidence" value="ECO:0007669"/>
    <property type="project" value="InterPro"/>
</dbReference>
<dbReference type="InterPro" id="IPR036388">
    <property type="entry name" value="WH-like_DNA-bd_sf"/>
</dbReference>
<keyword evidence="7" id="KW-1185">Reference proteome</keyword>
<evidence type="ECO:0000256" key="1">
    <source>
        <dbReference type="ARBA" id="ARBA00022553"/>
    </source>
</evidence>
<keyword evidence="1" id="KW-0597">Phosphoprotein</keyword>
<feature type="compositionally biased region" description="Polar residues" evidence="3">
    <location>
        <begin position="219"/>
        <end position="231"/>
    </location>
</feature>
<comment type="caution">
    <text evidence="6">The sequence shown here is derived from an EMBL/GenBank/DDBJ whole genome shotgun (WGS) entry which is preliminary data.</text>
</comment>